<evidence type="ECO:0000313" key="3">
    <source>
        <dbReference type="Proteomes" id="UP000321317"/>
    </source>
</evidence>
<protein>
    <submittedName>
        <fullName evidence="2">Uncharacterized protein</fullName>
    </submittedName>
</protein>
<dbReference type="RefSeq" id="WP_131936723.1">
    <property type="nucleotide sequence ID" value="NZ_CAUWMG010000075.1"/>
</dbReference>
<comment type="caution">
    <text evidence="2">The sequence shown here is derived from an EMBL/GenBank/DDBJ whole genome shotgun (WGS) entry which is preliminary data.</text>
</comment>
<proteinExistence type="predicted"/>
<feature type="transmembrane region" description="Helical" evidence="1">
    <location>
        <begin position="238"/>
        <end position="260"/>
    </location>
</feature>
<keyword evidence="1" id="KW-0812">Transmembrane</keyword>
<dbReference type="Proteomes" id="UP000321317">
    <property type="component" value="Unassembled WGS sequence"/>
</dbReference>
<accession>A0ABY3L1P4</accession>
<feature type="transmembrane region" description="Helical" evidence="1">
    <location>
        <begin position="168"/>
        <end position="188"/>
    </location>
</feature>
<feature type="transmembrane region" description="Helical" evidence="1">
    <location>
        <begin position="24"/>
        <end position="44"/>
    </location>
</feature>
<evidence type="ECO:0000313" key="2">
    <source>
        <dbReference type="EMBL" id="TXK57326.1"/>
    </source>
</evidence>
<sequence>MEIAYFSFIYGIFWIIAGIFHNPLLWSCYFIFIYLAFYVCNNFICKNILYDKKFALYYALGVFLPFVAFECLIGSSINLDSFYFQKFTYMAFPFSPYDKEEIMAIYDDNHPANMSQKEALLNILLIHMQSSLFAFLPAYIVFSLLSIYIIKNFSQIKIANTIRTLKPIFIAAILAFATILPFIIPELFEREIFFLFFTLILAIPFYFISFIVYLFIISKIYQKQNSKINLKIKSHKTYTIFIFGCLMSIILLSVPLLTLLEFPSRQDFENILNH</sequence>
<feature type="transmembrane region" description="Helical" evidence="1">
    <location>
        <begin position="119"/>
        <end position="147"/>
    </location>
</feature>
<keyword evidence="3" id="KW-1185">Reference proteome</keyword>
<evidence type="ECO:0000256" key="1">
    <source>
        <dbReference type="SAM" id="Phobius"/>
    </source>
</evidence>
<keyword evidence="1" id="KW-1133">Transmembrane helix</keyword>
<feature type="transmembrane region" description="Helical" evidence="1">
    <location>
        <begin position="56"/>
        <end position="77"/>
    </location>
</feature>
<name>A0ABY3L1P4_9BACT</name>
<organism evidence="2 3">
    <name type="scientific">Campylobacter helveticus</name>
    <dbReference type="NCBI Taxonomy" id="28898"/>
    <lineage>
        <taxon>Bacteria</taxon>
        <taxon>Pseudomonadati</taxon>
        <taxon>Campylobacterota</taxon>
        <taxon>Epsilonproteobacteria</taxon>
        <taxon>Campylobacterales</taxon>
        <taxon>Campylobacteraceae</taxon>
        <taxon>Campylobacter</taxon>
    </lineage>
</organism>
<feature type="transmembrane region" description="Helical" evidence="1">
    <location>
        <begin position="194"/>
        <end position="217"/>
    </location>
</feature>
<keyword evidence="1" id="KW-0472">Membrane</keyword>
<dbReference type="EMBL" id="VRMA01000041">
    <property type="protein sequence ID" value="TXK57326.1"/>
    <property type="molecule type" value="Genomic_DNA"/>
</dbReference>
<reference evidence="2 3" key="1">
    <citation type="submission" date="2019-08" db="EMBL/GenBank/DDBJ databases">
        <title>Rapid identification of Enteric Bacteria from Whole Genome Sequences (WGS) using Average Nucleotide Identity (ANI).</title>
        <authorList>
            <person name="Lane C."/>
        </authorList>
    </citation>
    <scope>NUCLEOTIDE SEQUENCE [LARGE SCALE GENOMIC DNA]</scope>
    <source>
        <strain evidence="2 3">D4984</strain>
    </source>
</reference>
<gene>
    <name evidence="2" type="ORF">FVD16_04990</name>
</gene>